<organism evidence="1 2">
    <name type="scientific">Panacibacter ginsenosidivorans</name>
    <dbReference type="NCBI Taxonomy" id="1813871"/>
    <lineage>
        <taxon>Bacteria</taxon>
        <taxon>Pseudomonadati</taxon>
        <taxon>Bacteroidota</taxon>
        <taxon>Chitinophagia</taxon>
        <taxon>Chitinophagales</taxon>
        <taxon>Chitinophagaceae</taxon>
        <taxon>Panacibacter</taxon>
    </lineage>
</organism>
<protein>
    <recommendedName>
        <fullName evidence="3">Outer membrane beta-barrel protein</fullName>
    </recommendedName>
</protein>
<accession>A0A5B8V4A5</accession>
<sequence>MDGLRDLTNYWEIDVSVGANQFLGDLGGNKGIGRDGLKDYMFDVNRILAGASCTYNINNYSAVNLGINFAMITGADSLINNTGDMERWRYWRNLSFKSNVIEATGTYTWYPIMHLYHNRMELFRFNPYISAGLGVMHFNPKANLDGHWYALQPLRLEGEGFQEYPDRKPYARTVLFIPINVGVKYYFNNRFGLSAGWMIRKTFTDYMDDISTTYIDPTLFDKYFTPEKAAVAKQLYARSRKPEKVRPDILKADNTDKDSYTTFYLRLSIRLDKKLYIYYPKL</sequence>
<name>A0A5B8V4A5_9BACT</name>
<evidence type="ECO:0008006" key="3">
    <source>
        <dbReference type="Google" id="ProtNLM"/>
    </source>
</evidence>
<proteinExistence type="predicted"/>
<dbReference type="RefSeq" id="WP_147187808.1">
    <property type="nucleotide sequence ID" value="NZ_CP042435.1"/>
</dbReference>
<dbReference type="KEGG" id="pgin:FRZ67_01320"/>
<reference evidence="1 2" key="1">
    <citation type="journal article" date="2016" name="Int. J. Syst. Evol. Microbiol.">
        <title>Panacibacter ginsenosidivorans gen. nov., sp. nov., with ginsenoside converting activity isolated from soil of a ginseng field.</title>
        <authorList>
            <person name="Siddiqi M.Z."/>
            <person name="Muhammad Shafi S."/>
            <person name="Choi K.D."/>
            <person name="Im W.T."/>
        </authorList>
    </citation>
    <scope>NUCLEOTIDE SEQUENCE [LARGE SCALE GENOMIC DNA]</scope>
    <source>
        <strain evidence="1 2">Gsoil1550</strain>
    </source>
</reference>
<keyword evidence="2" id="KW-1185">Reference proteome</keyword>
<dbReference type="EMBL" id="CP042435">
    <property type="protein sequence ID" value="QEC66008.1"/>
    <property type="molecule type" value="Genomic_DNA"/>
</dbReference>
<evidence type="ECO:0000313" key="2">
    <source>
        <dbReference type="Proteomes" id="UP000321533"/>
    </source>
</evidence>
<dbReference type="OrthoDB" id="654178at2"/>
<dbReference type="Gene3D" id="2.40.160.20">
    <property type="match status" value="1"/>
</dbReference>
<evidence type="ECO:0000313" key="1">
    <source>
        <dbReference type="EMBL" id="QEC66008.1"/>
    </source>
</evidence>
<dbReference type="InterPro" id="IPR011250">
    <property type="entry name" value="OMP/PagP_B-barrel"/>
</dbReference>
<dbReference type="Proteomes" id="UP000321533">
    <property type="component" value="Chromosome"/>
</dbReference>
<dbReference type="SUPFAM" id="SSF56925">
    <property type="entry name" value="OMPA-like"/>
    <property type="match status" value="1"/>
</dbReference>
<gene>
    <name evidence="1" type="ORF">FRZ67_01320</name>
</gene>
<dbReference type="AlphaFoldDB" id="A0A5B8V4A5"/>